<proteinExistence type="inferred from homology"/>
<dbReference type="InterPro" id="IPR002347">
    <property type="entry name" value="SDR_fam"/>
</dbReference>
<evidence type="ECO:0000313" key="4">
    <source>
        <dbReference type="EMBL" id="EHM10763.1"/>
    </source>
</evidence>
<dbReference type="InterPro" id="IPR036291">
    <property type="entry name" value="NAD(P)-bd_dom_sf"/>
</dbReference>
<dbReference type="RefSeq" id="WP_006584258.1">
    <property type="nucleotide sequence ID" value="NZ_CM001377.1"/>
</dbReference>
<dbReference type="eggNOG" id="COG0300">
    <property type="taxonomic scope" value="Bacteria"/>
</dbReference>
<dbReference type="PRINTS" id="PR00081">
    <property type="entry name" value="GDHRDH"/>
</dbReference>
<keyword evidence="5" id="KW-1185">Reference proteome</keyword>
<protein>
    <recommendedName>
        <fullName evidence="6">Short-chain alcohol dehydrogenase</fullName>
    </recommendedName>
</protein>
<dbReference type="CDD" id="cd05233">
    <property type="entry name" value="SDR_c"/>
    <property type="match status" value="1"/>
</dbReference>
<reference evidence="4 5" key="1">
    <citation type="submission" date="2011-10" db="EMBL/GenBank/DDBJ databases">
        <title>The Noncontiguous Finished genome of Thermanaerovibrio velox DSM 12556.</title>
        <authorList>
            <consortium name="US DOE Joint Genome Institute (JGI-PGF)"/>
            <person name="Lucas S."/>
            <person name="Copeland A."/>
            <person name="Lapidus A."/>
            <person name="Glavina del Rio T."/>
            <person name="Dalin E."/>
            <person name="Tice H."/>
            <person name="Bruce D."/>
            <person name="Goodwin L."/>
            <person name="Pitluck S."/>
            <person name="Peters L."/>
            <person name="Mikhailova N."/>
            <person name="Teshima H."/>
            <person name="Kyrpides N."/>
            <person name="Mavromatis K."/>
            <person name="Ivanova N."/>
            <person name="Markowitz V."/>
            <person name="Cheng J.-F."/>
            <person name="Hugenholtz P."/>
            <person name="Woyke T."/>
            <person name="Wu D."/>
            <person name="Spring S."/>
            <person name="Brambilla E.-M."/>
            <person name="Klenk H.-P."/>
            <person name="Eisen J.A."/>
        </authorList>
    </citation>
    <scope>NUCLEOTIDE SEQUENCE [LARGE SCALE GENOMIC DNA]</scope>
    <source>
        <strain evidence="4 5">DSM 12556</strain>
    </source>
</reference>
<dbReference type="PANTHER" id="PTHR44196">
    <property type="entry name" value="DEHYDROGENASE/REDUCTASE SDR FAMILY MEMBER 7B"/>
    <property type="match status" value="1"/>
</dbReference>
<dbReference type="Pfam" id="PF00106">
    <property type="entry name" value="adh_short"/>
    <property type="match status" value="1"/>
</dbReference>
<dbReference type="InterPro" id="IPR020904">
    <property type="entry name" value="Sc_DH/Rdtase_CS"/>
</dbReference>
<evidence type="ECO:0000313" key="5">
    <source>
        <dbReference type="Proteomes" id="UP000005730"/>
    </source>
</evidence>
<dbReference type="GO" id="GO:0016020">
    <property type="term" value="C:membrane"/>
    <property type="evidence" value="ECO:0007669"/>
    <property type="project" value="TreeGrafter"/>
</dbReference>
<dbReference type="PROSITE" id="PS00061">
    <property type="entry name" value="ADH_SHORT"/>
    <property type="match status" value="1"/>
</dbReference>
<dbReference type="SUPFAM" id="SSF51735">
    <property type="entry name" value="NAD(P)-binding Rossmann-fold domains"/>
    <property type="match status" value="1"/>
</dbReference>
<dbReference type="PRINTS" id="PR00080">
    <property type="entry name" value="SDRFAMILY"/>
</dbReference>
<gene>
    <name evidence="4" type="ORF">TheveDRAFT_1645</name>
</gene>
<dbReference type="AlphaFoldDB" id="H0UQC5"/>
<dbReference type="HOGENOM" id="CLU_010194_2_1_0"/>
<comment type="similarity">
    <text evidence="1 3">Belongs to the short-chain dehydrogenases/reductases (SDR) family.</text>
</comment>
<keyword evidence="2" id="KW-0560">Oxidoreductase</keyword>
<dbReference type="OrthoDB" id="9808814at2"/>
<organism evidence="4 5">
    <name type="scientific">Thermanaerovibrio velox DSM 12556</name>
    <dbReference type="NCBI Taxonomy" id="926567"/>
    <lineage>
        <taxon>Bacteria</taxon>
        <taxon>Thermotogati</taxon>
        <taxon>Synergistota</taxon>
        <taxon>Synergistia</taxon>
        <taxon>Synergistales</taxon>
        <taxon>Synergistaceae</taxon>
        <taxon>Thermanaerovibrio</taxon>
    </lineage>
</organism>
<dbReference type="STRING" id="926567.TheveDRAFT_1645"/>
<dbReference type="PANTHER" id="PTHR44196:SF2">
    <property type="entry name" value="SHORT-CHAIN DEHYDROGENASE-RELATED"/>
    <property type="match status" value="1"/>
</dbReference>
<evidence type="ECO:0000256" key="1">
    <source>
        <dbReference type="ARBA" id="ARBA00006484"/>
    </source>
</evidence>
<dbReference type="Gene3D" id="3.40.50.720">
    <property type="entry name" value="NAD(P)-binding Rossmann-like Domain"/>
    <property type="match status" value="1"/>
</dbReference>
<evidence type="ECO:0000256" key="3">
    <source>
        <dbReference type="RuleBase" id="RU000363"/>
    </source>
</evidence>
<dbReference type="GO" id="GO:0016491">
    <property type="term" value="F:oxidoreductase activity"/>
    <property type="evidence" value="ECO:0007669"/>
    <property type="project" value="UniProtKB-KW"/>
</dbReference>
<evidence type="ECO:0000256" key="2">
    <source>
        <dbReference type="ARBA" id="ARBA00023002"/>
    </source>
</evidence>
<dbReference type="Proteomes" id="UP000005730">
    <property type="component" value="Chromosome"/>
</dbReference>
<evidence type="ECO:0008006" key="6">
    <source>
        <dbReference type="Google" id="ProtNLM"/>
    </source>
</evidence>
<dbReference type="PIRSF" id="PIRSF000126">
    <property type="entry name" value="11-beta-HSD1"/>
    <property type="match status" value="1"/>
</dbReference>
<dbReference type="EMBL" id="CM001377">
    <property type="protein sequence ID" value="EHM10763.1"/>
    <property type="molecule type" value="Genomic_DNA"/>
</dbReference>
<sequence length="273" mass="30162">MSLPEGGLALVTGATSGIGLAYARRLAAMGYGLIMTGRRMEILERKAREIEAEYRVSAVPMMAELSREEGIAVLEETVRGERPRFLVNNAGFGLRERFADTPRELWEALIWVHVMAPLRLTQAALRVMQEDGGGVVVNVSSEAAFIPVRRNSVYAGAKAFLLRWTESVALEMMGSGVRLQALCPGMTRSDFHPRMGSEGASLSRSRLIPWMTPEEVVEESIRDLKRGKVICVPKLAGKARTLGIPLVPQRLRLRCLNWFYRASSGADSCNTKN</sequence>
<accession>H0UQC5</accession>
<name>H0UQC5_9BACT</name>